<dbReference type="InterPro" id="IPR000835">
    <property type="entry name" value="HTH_MarR-typ"/>
</dbReference>
<dbReference type="PRINTS" id="PR00598">
    <property type="entry name" value="HTHMARR"/>
</dbReference>
<dbReference type="AlphaFoldDB" id="A0A9D2CS16"/>
<comment type="caution">
    <text evidence="5">The sequence shown here is derived from an EMBL/GenBank/DDBJ whole genome shotgun (WGS) entry which is preliminary data.</text>
</comment>
<evidence type="ECO:0000313" key="6">
    <source>
        <dbReference type="Proteomes" id="UP000824134"/>
    </source>
</evidence>
<evidence type="ECO:0000256" key="2">
    <source>
        <dbReference type="ARBA" id="ARBA00023125"/>
    </source>
</evidence>
<evidence type="ECO:0000256" key="1">
    <source>
        <dbReference type="ARBA" id="ARBA00023015"/>
    </source>
</evidence>
<dbReference type="PROSITE" id="PS50995">
    <property type="entry name" value="HTH_MARR_2"/>
    <property type="match status" value="1"/>
</dbReference>
<keyword evidence="1" id="KW-0805">Transcription regulation</keyword>
<dbReference type="GO" id="GO:0003700">
    <property type="term" value="F:DNA-binding transcription factor activity"/>
    <property type="evidence" value="ECO:0007669"/>
    <property type="project" value="InterPro"/>
</dbReference>
<organism evidence="5 6">
    <name type="scientific">Candidatus Rothia avicola</name>
    <dbReference type="NCBI Taxonomy" id="2840478"/>
    <lineage>
        <taxon>Bacteria</taxon>
        <taxon>Bacillati</taxon>
        <taxon>Actinomycetota</taxon>
        <taxon>Actinomycetes</taxon>
        <taxon>Micrococcales</taxon>
        <taxon>Micrococcaceae</taxon>
        <taxon>Rothia</taxon>
    </lineage>
</organism>
<name>A0A9D2CS16_9MICC</name>
<dbReference type="GO" id="GO:0003677">
    <property type="term" value="F:DNA binding"/>
    <property type="evidence" value="ECO:0007669"/>
    <property type="project" value="UniProtKB-KW"/>
</dbReference>
<dbReference type="Pfam" id="PF12802">
    <property type="entry name" value="MarR_2"/>
    <property type="match status" value="1"/>
</dbReference>
<accession>A0A9D2CS16</accession>
<evidence type="ECO:0000259" key="4">
    <source>
        <dbReference type="PROSITE" id="PS50995"/>
    </source>
</evidence>
<proteinExistence type="predicted"/>
<evidence type="ECO:0000256" key="3">
    <source>
        <dbReference type="ARBA" id="ARBA00023163"/>
    </source>
</evidence>
<reference evidence="5" key="2">
    <citation type="submission" date="2021-04" db="EMBL/GenBank/DDBJ databases">
        <authorList>
            <person name="Gilroy R."/>
        </authorList>
    </citation>
    <scope>NUCLEOTIDE SEQUENCE</scope>
    <source>
        <strain evidence="5">ChiHjej12B11-9195</strain>
    </source>
</reference>
<dbReference type="SUPFAM" id="SSF46785">
    <property type="entry name" value="Winged helix' DNA-binding domain"/>
    <property type="match status" value="1"/>
</dbReference>
<keyword evidence="2" id="KW-0238">DNA-binding</keyword>
<dbReference type="Proteomes" id="UP000824134">
    <property type="component" value="Unassembled WGS sequence"/>
</dbReference>
<dbReference type="InterPro" id="IPR036388">
    <property type="entry name" value="WH-like_DNA-bd_sf"/>
</dbReference>
<dbReference type="PANTHER" id="PTHR42756">
    <property type="entry name" value="TRANSCRIPTIONAL REGULATOR, MARR"/>
    <property type="match status" value="1"/>
</dbReference>
<dbReference type="SMART" id="SM00347">
    <property type="entry name" value="HTH_MARR"/>
    <property type="match status" value="1"/>
</dbReference>
<dbReference type="InterPro" id="IPR036390">
    <property type="entry name" value="WH_DNA-bd_sf"/>
</dbReference>
<protein>
    <submittedName>
        <fullName evidence="5">MarR family transcriptional regulator</fullName>
    </submittedName>
</protein>
<dbReference type="Gene3D" id="1.10.10.10">
    <property type="entry name" value="Winged helix-like DNA-binding domain superfamily/Winged helix DNA-binding domain"/>
    <property type="match status" value="1"/>
</dbReference>
<evidence type="ECO:0000313" key="5">
    <source>
        <dbReference type="EMBL" id="HIY95778.1"/>
    </source>
</evidence>
<keyword evidence="3" id="KW-0804">Transcription</keyword>
<dbReference type="EMBL" id="DXCN01000069">
    <property type="protein sequence ID" value="HIY95778.1"/>
    <property type="molecule type" value="Genomic_DNA"/>
</dbReference>
<gene>
    <name evidence="5" type="ORF">H9821_09030</name>
</gene>
<sequence>MHQAPEPYPISADSPCDLGWALTTTLGRYQAYVEPILAGFPRGSRGYQLLYTVVHYRLESQNDLAAYLGIDRTVLTYVIEDLKKAGLVERQVLAQDRRVRIIRPTSLGKEKISQIQTELAKAEEIFFAGISTEDAASFRYLLSNIAVAFRQEN</sequence>
<reference evidence="5" key="1">
    <citation type="journal article" date="2021" name="PeerJ">
        <title>Extensive microbial diversity within the chicken gut microbiome revealed by metagenomics and culture.</title>
        <authorList>
            <person name="Gilroy R."/>
            <person name="Ravi A."/>
            <person name="Getino M."/>
            <person name="Pursley I."/>
            <person name="Horton D.L."/>
            <person name="Alikhan N.F."/>
            <person name="Baker D."/>
            <person name="Gharbi K."/>
            <person name="Hall N."/>
            <person name="Watson M."/>
            <person name="Adriaenssens E.M."/>
            <person name="Foster-Nyarko E."/>
            <person name="Jarju S."/>
            <person name="Secka A."/>
            <person name="Antonio M."/>
            <person name="Oren A."/>
            <person name="Chaudhuri R.R."/>
            <person name="La Ragione R."/>
            <person name="Hildebrand F."/>
            <person name="Pallen M.J."/>
        </authorList>
    </citation>
    <scope>NUCLEOTIDE SEQUENCE</scope>
    <source>
        <strain evidence="5">ChiHjej12B11-9195</strain>
    </source>
</reference>
<feature type="domain" description="HTH marR-type" evidence="4">
    <location>
        <begin position="1"/>
        <end position="147"/>
    </location>
</feature>
<dbReference type="PANTHER" id="PTHR42756:SF1">
    <property type="entry name" value="TRANSCRIPTIONAL REPRESSOR OF EMRAB OPERON"/>
    <property type="match status" value="1"/>
</dbReference>